<reference evidence="1" key="1">
    <citation type="submission" date="2010-09" db="EMBL/GenBank/DDBJ databases">
        <title>Complete sequence of chromosome2 of Burkholderia sp. CCGE1003.</title>
        <authorList>
            <consortium name="US DOE Joint Genome Institute"/>
            <person name="Lucas S."/>
            <person name="Copeland A."/>
            <person name="Lapidus A."/>
            <person name="Cheng J.-F."/>
            <person name="Bruce D."/>
            <person name="Goodwin L."/>
            <person name="Pitluck S."/>
            <person name="Daligault H."/>
            <person name="Davenport K."/>
            <person name="Detter J.C."/>
            <person name="Han C."/>
            <person name="Tapia R."/>
            <person name="Land M."/>
            <person name="Hauser L."/>
            <person name="Jeffries C."/>
            <person name="Kyrpides N."/>
            <person name="Ivanova N."/>
            <person name="Ovchinnikova G."/>
            <person name="Martinez-Romero E."/>
            <person name="Rogel M.A."/>
            <person name="Auchtung J."/>
            <person name="Tiedje J.M."/>
            <person name="Woyke T."/>
        </authorList>
    </citation>
    <scope>NUCLEOTIDE SEQUENCE</scope>
    <source>
        <strain evidence="1">CCGE1003</strain>
    </source>
</reference>
<organism evidence="1">
    <name type="scientific">Burkholderia sp. (strain CCGE1003)</name>
    <dbReference type="NCBI Taxonomy" id="640512"/>
    <lineage>
        <taxon>Bacteria</taxon>
        <taxon>Pseudomonadati</taxon>
        <taxon>Pseudomonadota</taxon>
        <taxon>Betaproteobacteria</taxon>
        <taxon>Burkholderiales</taxon>
        <taxon>Burkholderiaceae</taxon>
        <taxon>Burkholderia</taxon>
    </lineage>
</organism>
<gene>
    <name evidence="1" type="ordered locus">BC1003_4473</name>
</gene>
<protein>
    <submittedName>
        <fullName evidence="1">Uncharacterized protein</fullName>
    </submittedName>
</protein>
<accession>E1TFX8</accession>
<evidence type="ECO:0000313" key="1">
    <source>
        <dbReference type="EMBL" id="ADN60405.1"/>
    </source>
</evidence>
<dbReference type="EMBL" id="CP002218">
    <property type="protein sequence ID" value="ADN60405.1"/>
    <property type="molecule type" value="Genomic_DNA"/>
</dbReference>
<dbReference type="AlphaFoldDB" id="E1TFX8"/>
<proteinExistence type="predicted"/>
<dbReference type="eggNOG" id="ENOG5032BB7">
    <property type="taxonomic scope" value="Bacteria"/>
</dbReference>
<dbReference type="KEGG" id="bgf:BC1003_4473"/>
<sequence>MNKLQDQFYAASDCQRRREQTRLAIHGGSSMHHHILENELVHLERVISSVSQKPFPPTYWRERVENLKTSPQATMYHQRIARLSRLVAELAELTE</sequence>
<dbReference type="HOGENOM" id="CLU_2367505_0_0_4"/>
<name>E1TFX8_BURSG</name>